<dbReference type="Proteomes" id="UP000594468">
    <property type="component" value="Chromosome"/>
</dbReference>
<dbReference type="PANTHER" id="PTHR35333:SF3">
    <property type="entry name" value="BETA-LACTAMASE-TYPE TRANSPEPTIDASE FOLD CONTAINING PROTEIN"/>
    <property type="match status" value="1"/>
</dbReference>
<dbReference type="EMBL" id="CP062983">
    <property type="protein sequence ID" value="QPC81021.1"/>
    <property type="molecule type" value="Genomic_DNA"/>
</dbReference>
<evidence type="ECO:0000259" key="2">
    <source>
        <dbReference type="Pfam" id="PF13354"/>
    </source>
</evidence>
<dbReference type="SUPFAM" id="SSF56601">
    <property type="entry name" value="beta-lactamase/transpeptidase-like"/>
    <property type="match status" value="1"/>
</dbReference>
<accession>A0A7S8E613</accession>
<dbReference type="Gene3D" id="3.40.710.10">
    <property type="entry name" value="DD-peptidase/beta-lactamase superfamily"/>
    <property type="match status" value="1"/>
</dbReference>
<dbReference type="InterPro" id="IPR045155">
    <property type="entry name" value="Beta-lactam_cat"/>
</dbReference>
<dbReference type="RefSeq" id="WP_195169094.1">
    <property type="nucleotide sequence ID" value="NZ_CP062983.1"/>
</dbReference>
<feature type="domain" description="YoaR-like putative peptidoglycan binding" evidence="1">
    <location>
        <begin position="91"/>
        <end position="203"/>
    </location>
</feature>
<dbReference type="InterPro" id="IPR012338">
    <property type="entry name" value="Beta-lactam/transpept-like"/>
</dbReference>
<sequence length="558" mass="61050">MSSRLTRRRRRRPSVVLPLLSLGMVIAAGVIFITDLLRFSQREELLSADLTLGGVSVGNLTLELAGADLEEAYSQPVVLMYSDAPILLRPDTVGFRINTTSMLAEATAAGETGGGFWTRFVNYLLGQEQSARRNIPLQADYQVNTLRMTLEDIATRYNQANSQSVFDTTTLTTYGGTSGYQLDVEAAIPMIERALRSATDRTVQLPISEGTSGIADLDTLRSLIIAYLDNRGFIYDGQSTVASIFIQDLTTGEEINILGDVAFTAASTVKVAINVDFMKHLDNEPTQDDAWLMANSLLCSANSTSNLIMSDMIGNGDQFDGIADVRDTMQEIGLTNSYLISPLVDGSPDQQFGSVAQPQTSPNPNFNTGADPYNQTTAEDMGTLFSLLYDCSEFGSGLASIYPDQITQRECSQLVELMSANDLQRLLQGGLPPDVRVSHKNGWYGETAGEAGIVFSPNGRNYVISVYLWQDTPEDFQIYAELWPIIEDISRAAWNHFNPDQALTQPRSDLPSTAQECYTRDAAGNTEYNYLPPYGEVDLNNINGWRDGTPTTPQPGGS</sequence>
<dbReference type="KEGG" id="pmet:G4Y79_15055"/>
<keyword evidence="3" id="KW-0378">Hydrolase</keyword>
<proteinExistence type="predicted"/>
<reference evidence="3 4" key="1">
    <citation type="submission" date="2020-02" db="EMBL/GenBank/DDBJ databases">
        <authorList>
            <person name="Zheng R.K."/>
            <person name="Sun C.M."/>
        </authorList>
    </citation>
    <scope>NUCLEOTIDE SEQUENCE [LARGE SCALE GENOMIC DNA]</scope>
    <source>
        <strain evidence="4">rifampicinis</strain>
    </source>
</reference>
<dbReference type="Pfam" id="PF12229">
    <property type="entry name" value="PG_binding_4"/>
    <property type="match status" value="1"/>
</dbReference>
<gene>
    <name evidence="3" type="ORF">G4Y79_15055</name>
</gene>
<dbReference type="GO" id="GO:0046677">
    <property type="term" value="P:response to antibiotic"/>
    <property type="evidence" value="ECO:0007669"/>
    <property type="project" value="InterPro"/>
</dbReference>
<keyword evidence="4" id="KW-1185">Reference proteome</keyword>
<dbReference type="InterPro" id="IPR000871">
    <property type="entry name" value="Beta-lactam_class-A"/>
</dbReference>
<feature type="domain" description="Beta-lactamase class A catalytic" evidence="2">
    <location>
        <begin position="321"/>
        <end position="467"/>
    </location>
</feature>
<dbReference type="PANTHER" id="PTHR35333">
    <property type="entry name" value="BETA-LACTAMASE"/>
    <property type="match status" value="1"/>
</dbReference>
<name>A0A7S8E613_9CHLR</name>
<evidence type="ECO:0000259" key="1">
    <source>
        <dbReference type="Pfam" id="PF12229"/>
    </source>
</evidence>
<evidence type="ECO:0000313" key="3">
    <source>
        <dbReference type="EMBL" id="QPC81021.1"/>
    </source>
</evidence>
<protein>
    <submittedName>
        <fullName evidence="3">Serine hydrolase</fullName>
    </submittedName>
</protein>
<dbReference type="GO" id="GO:0008800">
    <property type="term" value="F:beta-lactamase activity"/>
    <property type="evidence" value="ECO:0007669"/>
    <property type="project" value="InterPro"/>
</dbReference>
<dbReference type="InterPro" id="IPR022029">
    <property type="entry name" value="YoaR-like_PG-bd"/>
</dbReference>
<dbReference type="AlphaFoldDB" id="A0A7S8E613"/>
<organism evidence="3 4">
    <name type="scientific">Phototrophicus methaneseepsis</name>
    <dbReference type="NCBI Taxonomy" id="2710758"/>
    <lineage>
        <taxon>Bacteria</taxon>
        <taxon>Bacillati</taxon>
        <taxon>Chloroflexota</taxon>
        <taxon>Candidatus Thermofontia</taxon>
        <taxon>Phototrophicales</taxon>
        <taxon>Phototrophicaceae</taxon>
        <taxon>Phototrophicus</taxon>
    </lineage>
</organism>
<evidence type="ECO:0000313" key="4">
    <source>
        <dbReference type="Proteomes" id="UP000594468"/>
    </source>
</evidence>
<dbReference type="GO" id="GO:0030655">
    <property type="term" value="P:beta-lactam antibiotic catabolic process"/>
    <property type="evidence" value="ECO:0007669"/>
    <property type="project" value="InterPro"/>
</dbReference>
<dbReference type="Pfam" id="PF13354">
    <property type="entry name" value="Beta-lactamase2"/>
    <property type="match status" value="2"/>
</dbReference>
<feature type="domain" description="Beta-lactamase class A catalytic" evidence="2">
    <location>
        <begin position="243"/>
        <end position="283"/>
    </location>
</feature>